<name>A0A371ESE2_MUCPR</name>
<organism evidence="1 2">
    <name type="scientific">Mucuna pruriens</name>
    <name type="common">Velvet bean</name>
    <name type="synonym">Dolichos pruriens</name>
    <dbReference type="NCBI Taxonomy" id="157652"/>
    <lineage>
        <taxon>Eukaryota</taxon>
        <taxon>Viridiplantae</taxon>
        <taxon>Streptophyta</taxon>
        <taxon>Embryophyta</taxon>
        <taxon>Tracheophyta</taxon>
        <taxon>Spermatophyta</taxon>
        <taxon>Magnoliopsida</taxon>
        <taxon>eudicotyledons</taxon>
        <taxon>Gunneridae</taxon>
        <taxon>Pentapetalae</taxon>
        <taxon>rosids</taxon>
        <taxon>fabids</taxon>
        <taxon>Fabales</taxon>
        <taxon>Fabaceae</taxon>
        <taxon>Papilionoideae</taxon>
        <taxon>50 kb inversion clade</taxon>
        <taxon>NPAAA clade</taxon>
        <taxon>indigoferoid/millettioid clade</taxon>
        <taxon>Phaseoleae</taxon>
        <taxon>Mucuna</taxon>
    </lineage>
</organism>
<reference evidence="1" key="1">
    <citation type="submission" date="2018-05" db="EMBL/GenBank/DDBJ databases">
        <title>Draft genome of Mucuna pruriens seed.</title>
        <authorList>
            <person name="Nnadi N.E."/>
            <person name="Vos R."/>
            <person name="Hasami M.H."/>
            <person name="Devisetty U.K."/>
            <person name="Aguiy J.C."/>
        </authorList>
    </citation>
    <scope>NUCLEOTIDE SEQUENCE [LARGE SCALE GENOMIC DNA]</scope>
    <source>
        <strain evidence="1">JCA_2017</strain>
    </source>
</reference>
<dbReference type="Proteomes" id="UP000257109">
    <property type="component" value="Unassembled WGS sequence"/>
</dbReference>
<protein>
    <submittedName>
        <fullName evidence="1">Retrovirus-related Pol polyprotein</fullName>
    </submittedName>
</protein>
<dbReference type="PANTHER" id="PTHR33064:SF39">
    <property type="match status" value="1"/>
</dbReference>
<dbReference type="AlphaFoldDB" id="A0A371ESE2"/>
<proteinExistence type="predicted"/>
<keyword evidence="2" id="KW-1185">Reference proteome</keyword>
<sequence>MISIFSNLLEECMEVFMDDFTIYAESFEACLDNLARVLRRCIDSNLILNFEKCHQVLEKLVGKSHFCFLDDSHSTDGSTQDHFYMSVRDICIYKDVVWALQCFEHFLEMLDQHLLEPLRGMHEESFEACLGNLARVLRRCIDSNLVLNFEKCHFMVTKGIVLGHLVSARGIEVDKAKIDVIPSLSNPAFVWEVRSFLGQAVYQGFQQDRPASIQVAIEGCQLRKLKRRLTFAPILQAPNWENLFELMCDVSNSVLGAILG</sequence>
<evidence type="ECO:0000313" key="1">
    <source>
        <dbReference type="EMBL" id="RDX68977.1"/>
    </source>
</evidence>
<gene>
    <name evidence="1" type="primary">pol</name>
    <name evidence="1" type="ORF">CR513_51968</name>
</gene>
<dbReference type="InterPro" id="IPR051320">
    <property type="entry name" value="Viral_Replic_Matur_Polypro"/>
</dbReference>
<accession>A0A371ESE2</accession>
<evidence type="ECO:0000313" key="2">
    <source>
        <dbReference type="Proteomes" id="UP000257109"/>
    </source>
</evidence>
<dbReference type="InterPro" id="IPR043502">
    <property type="entry name" value="DNA/RNA_pol_sf"/>
</dbReference>
<dbReference type="InterPro" id="IPR043128">
    <property type="entry name" value="Rev_trsase/Diguanyl_cyclase"/>
</dbReference>
<dbReference type="EMBL" id="QJKJ01012316">
    <property type="protein sequence ID" value="RDX68977.1"/>
    <property type="molecule type" value="Genomic_DNA"/>
</dbReference>
<dbReference type="PANTHER" id="PTHR33064">
    <property type="entry name" value="POL PROTEIN"/>
    <property type="match status" value="1"/>
</dbReference>
<dbReference type="Gene3D" id="3.30.70.270">
    <property type="match status" value="2"/>
</dbReference>
<comment type="caution">
    <text evidence="1">The sequence shown here is derived from an EMBL/GenBank/DDBJ whole genome shotgun (WGS) entry which is preliminary data.</text>
</comment>
<dbReference type="SUPFAM" id="SSF56672">
    <property type="entry name" value="DNA/RNA polymerases"/>
    <property type="match status" value="2"/>
</dbReference>
<feature type="non-terminal residue" evidence="1">
    <location>
        <position position="1"/>
    </location>
</feature>